<evidence type="ECO:0000313" key="6">
    <source>
        <dbReference type="EMBL" id="HII46216.1"/>
    </source>
</evidence>
<comment type="catalytic activity">
    <reaction evidence="4">
        <text>uridine(13) in tRNA = pseudouridine(13) in tRNA</text>
        <dbReference type="Rhea" id="RHEA:42540"/>
        <dbReference type="Rhea" id="RHEA-COMP:10105"/>
        <dbReference type="Rhea" id="RHEA-COMP:10106"/>
        <dbReference type="ChEBI" id="CHEBI:65314"/>
        <dbReference type="ChEBI" id="CHEBI:65315"/>
        <dbReference type="EC" id="5.4.99.27"/>
    </reaction>
</comment>
<accession>A0A832SVY3</accession>
<dbReference type="GO" id="GO:0003723">
    <property type="term" value="F:RNA binding"/>
    <property type="evidence" value="ECO:0007669"/>
    <property type="project" value="InterPro"/>
</dbReference>
<feature type="domain" description="TRUD" evidence="5">
    <location>
        <begin position="167"/>
        <end position="370"/>
    </location>
</feature>
<dbReference type="SUPFAM" id="SSF55120">
    <property type="entry name" value="Pseudouridine synthase"/>
    <property type="match status" value="1"/>
</dbReference>
<dbReference type="HAMAP" id="MF_01082">
    <property type="entry name" value="TruD"/>
    <property type="match status" value="1"/>
</dbReference>
<dbReference type="EMBL" id="DUJP01000008">
    <property type="protein sequence ID" value="HII46216.1"/>
    <property type="molecule type" value="Genomic_DNA"/>
</dbReference>
<dbReference type="Pfam" id="PF01142">
    <property type="entry name" value="TruD"/>
    <property type="match status" value="1"/>
</dbReference>
<dbReference type="Gene3D" id="3.30.2350.20">
    <property type="entry name" value="TruD, catalytic domain"/>
    <property type="match status" value="1"/>
</dbReference>
<proteinExistence type="inferred from homology"/>
<dbReference type="PANTHER" id="PTHR13326">
    <property type="entry name" value="TRNA PSEUDOURIDINE SYNTHASE D"/>
    <property type="match status" value="1"/>
</dbReference>
<comment type="caution">
    <text evidence="6">The sequence shown here is derived from an EMBL/GenBank/DDBJ whole genome shotgun (WGS) entry which is preliminary data.</text>
</comment>
<dbReference type="PROSITE" id="PS01268">
    <property type="entry name" value="UPF0024"/>
    <property type="match status" value="1"/>
</dbReference>
<keyword evidence="2 4" id="KW-0819">tRNA processing</keyword>
<dbReference type="AlphaFoldDB" id="A0A832SVY3"/>
<dbReference type="CDD" id="cd02576">
    <property type="entry name" value="PseudoU_synth_ScPUS7"/>
    <property type="match status" value="1"/>
</dbReference>
<dbReference type="Gene3D" id="3.30.70.3160">
    <property type="match status" value="1"/>
</dbReference>
<evidence type="ECO:0000259" key="5">
    <source>
        <dbReference type="PROSITE" id="PS50984"/>
    </source>
</evidence>
<dbReference type="Proteomes" id="UP000651120">
    <property type="component" value="Unassembled WGS sequence"/>
</dbReference>
<sequence>MLEAPSFDKMLGMFYYATDTCPSGGVIKRSPEDFVVEEVLLDGTVIATSGVELRPRVGNWTWIHVVKRNVDTIKLVLRLARALGLSHRDVSVGGLKDTKAVTSQIISVRGPVANLPQLPGVQFLGMWSMDKPITPSQIYGNRFTIILRDVERISCAEGALEALKKTAAPNYYGYQRFGTIRPVTHLLGKALLKKDPHLFFEVMFCKIFSRESEVAKRAREAACKGDYAKALELFPKKFVEERVFLKRLAGGYDMWNAIMAIPPQILRVYIEAAQSYIFNRFLSIRMEIGPIDRPVEGDLVEINRQIAYYAEGLGGEVVLPVVGAGVRMPRGKVGEALLRVLREEGLDPSAFLKMPRGLRVYGTYRRVRLEPAGFEYKIMGNDVFMQFTLPRGSYATVLLREVVKPAEPHKHGF</sequence>
<organism evidence="6 7">
    <name type="scientific">Pyrobaculum aerophilum</name>
    <dbReference type="NCBI Taxonomy" id="13773"/>
    <lineage>
        <taxon>Archaea</taxon>
        <taxon>Thermoproteota</taxon>
        <taxon>Thermoprotei</taxon>
        <taxon>Thermoproteales</taxon>
        <taxon>Thermoproteaceae</taxon>
        <taxon>Pyrobaculum</taxon>
    </lineage>
</organism>
<dbReference type="PIRSF" id="PIRSF037016">
    <property type="entry name" value="Pseudouridin_synth_euk_prd"/>
    <property type="match status" value="1"/>
</dbReference>
<gene>
    <name evidence="4 6" type="primary">truD</name>
    <name evidence="6" type="ORF">HA333_01750</name>
</gene>
<comment type="function">
    <text evidence="4">Could be responsible for synthesis of pseudouridine from uracil-13 in transfer RNAs.</text>
</comment>
<evidence type="ECO:0000256" key="1">
    <source>
        <dbReference type="ARBA" id="ARBA00007953"/>
    </source>
</evidence>
<dbReference type="NCBIfam" id="TIGR00094">
    <property type="entry name" value="tRNA_TruD_broad"/>
    <property type="match status" value="1"/>
</dbReference>
<dbReference type="RefSeq" id="WP_011009165.1">
    <property type="nucleotide sequence ID" value="NZ_DUJP01000008.1"/>
</dbReference>
<dbReference type="GO" id="GO:0160150">
    <property type="term" value="F:tRNA pseudouridine(13) synthase activity"/>
    <property type="evidence" value="ECO:0007669"/>
    <property type="project" value="UniProtKB-EC"/>
</dbReference>
<evidence type="ECO:0000256" key="3">
    <source>
        <dbReference type="ARBA" id="ARBA00023235"/>
    </source>
</evidence>
<dbReference type="PANTHER" id="PTHR13326:SF21">
    <property type="entry name" value="PSEUDOURIDYLATE SYNTHASE PUS7L"/>
    <property type="match status" value="1"/>
</dbReference>
<dbReference type="EC" id="5.4.99.27" evidence="4"/>
<dbReference type="InterPro" id="IPR020119">
    <property type="entry name" value="PsdUridine_synth_TruD_CS"/>
</dbReference>
<dbReference type="InterPro" id="IPR042214">
    <property type="entry name" value="TruD_catalytic"/>
</dbReference>
<evidence type="ECO:0000256" key="2">
    <source>
        <dbReference type="ARBA" id="ARBA00022694"/>
    </source>
</evidence>
<dbReference type="Gene3D" id="1.10.1510.30">
    <property type="match status" value="1"/>
</dbReference>
<dbReference type="FunFam" id="3.30.70.3160:FF:000001">
    <property type="entry name" value="Probable tRNA pseudouridine synthase D"/>
    <property type="match status" value="1"/>
</dbReference>
<dbReference type="InterPro" id="IPR020103">
    <property type="entry name" value="PsdUridine_synth_cat_dom_sf"/>
</dbReference>
<dbReference type="SMR" id="A0A832SVY3"/>
<dbReference type="GO" id="GO:0031119">
    <property type="term" value="P:tRNA pseudouridine synthesis"/>
    <property type="evidence" value="ECO:0007669"/>
    <property type="project" value="UniProtKB-UniRule"/>
</dbReference>
<feature type="active site" description="Nucleophile" evidence="4">
    <location>
        <position position="97"/>
    </location>
</feature>
<reference evidence="6" key="1">
    <citation type="journal article" date="2020" name="bioRxiv">
        <title>A rank-normalized archaeal taxonomy based on genome phylogeny resolves widespread incomplete and uneven classifications.</title>
        <authorList>
            <person name="Rinke C."/>
            <person name="Chuvochina M."/>
            <person name="Mussig A.J."/>
            <person name="Chaumeil P.-A."/>
            <person name="Waite D.W."/>
            <person name="Whitman W.B."/>
            <person name="Parks D.H."/>
            <person name="Hugenholtz P."/>
        </authorList>
    </citation>
    <scope>NUCLEOTIDE SEQUENCE</scope>
    <source>
        <strain evidence="6">UBA8839</strain>
    </source>
</reference>
<dbReference type="InterPro" id="IPR001656">
    <property type="entry name" value="PsdUridine_synth_TruD"/>
</dbReference>
<dbReference type="GeneID" id="1463874"/>
<protein>
    <recommendedName>
        <fullName evidence="4">Probable tRNA pseudouridine synthase D</fullName>
        <ecNumber evidence="4">5.4.99.27</ecNumber>
    </recommendedName>
    <alternativeName>
        <fullName evidence="4">tRNA pseudouridine(13) synthase</fullName>
    </alternativeName>
    <alternativeName>
        <fullName evidence="4">tRNA pseudouridylate synthase D</fullName>
    </alternativeName>
    <alternativeName>
        <fullName evidence="4">tRNA-uridine isomerase D</fullName>
    </alternativeName>
</protein>
<dbReference type="PROSITE" id="PS50984">
    <property type="entry name" value="TRUD"/>
    <property type="match status" value="1"/>
</dbReference>
<evidence type="ECO:0000313" key="7">
    <source>
        <dbReference type="Proteomes" id="UP000651120"/>
    </source>
</evidence>
<name>A0A832SVY3_9CREN</name>
<evidence type="ECO:0000256" key="4">
    <source>
        <dbReference type="HAMAP-Rule" id="MF_01082"/>
    </source>
</evidence>
<keyword evidence="3 4" id="KW-0413">Isomerase</keyword>
<dbReference type="InterPro" id="IPR011760">
    <property type="entry name" value="PsdUridine_synth_TruD_insert"/>
</dbReference>
<comment type="similarity">
    <text evidence="1 4">Belongs to the pseudouridine synthase TruD family.</text>
</comment>
<dbReference type="OMA" id="WDTNDFA"/>